<keyword evidence="2" id="KW-1185">Reference proteome</keyword>
<protein>
    <submittedName>
        <fullName evidence="1">Diacylglycerol-acyltransferase</fullName>
    </submittedName>
</protein>
<dbReference type="Proteomes" id="UP000245626">
    <property type="component" value="Unassembled WGS sequence"/>
</dbReference>
<gene>
    <name evidence="1" type="ORF">IE53DRAFT_364294</name>
</gene>
<accession>A0ACD0NQA1</accession>
<organism evidence="1 2">
    <name type="scientific">Violaceomyces palustris</name>
    <dbReference type="NCBI Taxonomy" id="1673888"/>
    <lineage>
        <taxon>Eukaryota</taxon>
        <taxon>Fungi</taxon>
        <taxon>Dikarya</taxon>
        <taxon>Basidiomycota</taxon>
        <taxon>Ustilaginomycotina</taxon>
        <taxon>Ustilaginomycetes</taxon>
        <taxon>Violaceomycetales</taxon>
        <taxon>Violaceomycetaceae</taxon>
        <taxon>Violaceomyces</taxon>
    </lineage>
</organism>
<name>A0ACD0NQA1_9BASI</name>
<sequence>PYVFGCHPHGILGFAAVANLATDATEFPTSFPGITPHLLTLSTNFQIPFFRDAIMAMGICSVSKKSCEAILRKRKGNAIAIVVGGATESLSAHPGTADLTLRRRLGFIKIAIRNGADLVPVFSFGENDIYEQLSNEEGTKVYHLQKRFQAIFGFTLPLFHGRGIFNYNIGLMPYRHPIVSVIGRPIRVNQNPNPTKAEIEEVQQRYIAELMNLWETWKDAYAANRTKELTIIA</sequence>
<reference evidence="1 2" key="1">
    <citation type="journal article" date="2018" name="Mol. Biol. Evol.">
        <title>Broad Genomic Sampling Reveals a Smut Pathogenic Ancestry of the Fungal Clade Ustilaginomycotina.</title>
        <authorList>
            <person name="Kijpornyongpan T."/>
            <person name="Mondo S.J."/>
            <person name="Barry K."/>
            <person name="Sandor L."/>
            <person name="Lee J."/>
            <person name="Lipzen A."/>
            <person name="Pangilinan J."/>
            <person name="LaButti K."/>
            <person name="Hainaut M."/>
            <person name="Henrissat B."/>
            <person name="Grigoriev I.V."/>
            <person name="Spatafora J.W."/>
            <person name="Aime M.C."/>
        </authorList>
    </citation>
    <scope>NUCLEOTIDE SEQUENCE [LARGE SCALE GENOMIC DNA]</scope>
    <source>
        <strain evidence="1 2">SA 807</strain>
    </source>
</reference>
<dbReference type="EMBL" id="KZ820301">
    <property type="protein sequence ID" value="PWN47940.1"/>
    <property type="molecule type" value="Genomic_DNA"/>
</dbReference>
<proteinExistence type="predicted"/>
<feature type="non-terminal residue" evidence="1">
    <location>
        <position position="1"/>
    </location>
</feature>
<evidence type="ECO:0000313" key="2">
    <source>
        <dbReference type="Proteomes" id="UP000245626"/>
    </source>
</evidence>
<evidence type="ECO:0000313" key="1">
    <source>
        <dbReference type="EMBL" id="PWN47940.1"/>
    </source>
</evidence>